<name>A0ABS8V5Q4_DATST</name>
<keyword evidence="2" id="KW-1185">Reference proteome</keyword>
<comment type="caution">
    <text evidence="1">The sequence shown here is derived from an EMBL/GenBank/DDBJ whole genome shotgun (WGS) entry which is preliminary data.</text>
</comment>
<feature type="non-terminal residue" evidence="1">
    <location>
        <position position="1"/>
    </location>
</feature>
<evidence type="ECO:0000313" key="2">
    <source>
        <dbReference type="Proteomes" id="UP000823775"/>
    </source>
</evidence>
<accession>A0ABS8V5Q4</accession>
<evidence type="ECO:0000313" key="1">
    <source>
        <dbReference type="EMBL" id="MCD9641686.1"/>
    </source>
</evidence>
<reference evidence="1 2" key="1">
    <citation type="journal article" date="2021" name="BMC Genomics">
        <title>Datura genome reveals duplications of psychoactive alkaloid biosynthetic genes and high mutation rate following tissue culture.</title>
        <authorList>
            <person name="Rajewski A."/>
            <person name="Carter-House D."/>
            <person name="Stajich J."/>
            <person name="Litt A."/>
        </authorList>
    </citation>
    <scope>NUCLEOTIDE SEQUENCE [LARGE SCALE GENOMIC DNA]</scope>
    <source>
        <strain evidence="1">AR-01</strain>
    </source>
</reference>
<protein>
    <submittedName>
        <fullName evidence="1">Uncharacterized protein</fullName>
    </submittedName>
</protein>
<proteinExistence type="predicted"/>
<sequence>NLPVLKTVVRIVKFDEVIKRRRQVKIKTLVFASKDDGWKERPARMTNGSLSLESKMEFWVRDALSGVLEGLLSPNLILFQTPKVEIHPLKSLKLLRFFFDVAKCT</sequence>
<dbReference type="Proteomes" id="UP000823775">
    <property type="component" value="Unassembled WGS sequence"/>
</dbReference>
<organism evidence="1 2">
    <name type="scientific">Datura stramonium</name>
    <name type="common">Jimsonweed</name>
    <name type="synonym">Common thornapple</name>
    <dbReference type="NCBI Taxonomy" id="4076"/>
    <lineage>
        <taxon>Eukaryota</taxon>
        <taxon>Viridiplantae</taxon>
        <taxon>Streptophyta</taxon>
        <taxon>Embryophyta</taxon>
        <taxon>Tracheophyta</taxon>
        <taxon>Spermatophyta</taxon>
        <taxon>Magnoliopsida</taxon>
        <taxon>eudicotyledons</taxon>
        <taxon>Gunneridae</taxon>
        <taxon>Pentapetalae</taxon>
        <taxon>asterids</taxon>
        <taxon>lamiids</taxon>
        <taxon>Solanales</taxon>
        <taxon>Solanaceae</taxon>
        <taxon>Solanoideae</taxon>
        <taxon>Datureae</taxon>
        <taxon>Datura</taxon>
    </lineage>
</organism>
<gene>
    <name evidence="1" type="ORF">HAX54_028073</name>
</gene>
<dbReference type="EMBL" id="JACEIK010003430">
    <property type="protein sequence ID" value="MCD9641686.1"/>
    <property type="molecule type" value="Genomic_DNA"/>
</dbReference>